<organism evidence="4 5">
    <name type="scientific">Segatella copri</name>
    <dbReference type="NCBI Taxonomy" id="165179"/>
    <lineage>
        <taxon>Bacteria</taxon>
        <taxon>Pseudomonadati</taxon>
        <taxon>Bacteroidota</taxon>
        <taxon>Bacteroidia</taxon>
        <taxon>Bacteroidales</taxon>
        <taxon>Prevotellaceae</taxon>
        <taxon>Segatella</taxon>
    </lineage>
</organism>
<gene>
    <name evidence="4" type="ORF">DW192_00225</name>
    <name evidence="3" type="ORF">DW916_08175</name>
    <name evidence="2" type="ORF">DWV60_14040</name>
</gene>
<dbReference type="Proteomes" id="UP000284548">
    <property type="component" value="Unassembled WGS sequence"/>
</dbReference>
<dbReference type="Proteomes" id="UP000284990">
    <property type="component" value="Unassembled WGS sequence"/>
</dbReference>
<accession>A0A3R6AQC9</accession>
<dbReference type="Proteomes" id="UP000286077">
    <property type="component" value="Unassembled WGS sequence"/>
</dbReference>
<dbReference type="EMBL" id="QRKB01000001">
    <property type="protein sequence ID" value="RHH85193.1"/>
    <property type="molecule type" value="Genomic_DNA"/>
</dbReference>
<evidence type="ECO:0000313" key="6">
    <source>
        <dbReference type="Proteomes" id="UP000284990"/>
    </source>
</evidence>
<name>A0A3R6AQC9_9BACT</name>
<dbReference type="EMBL" id="QSAQ01000043">
    <property type="protein sequence ID" value="RGW64987.1"/>
    <property type="molecule type" value="Genomic_DNA"/>
</dbReference>
<proteinExistence type="predicted"/>
<sequence length="150" mass="16360">MSNSYKGKIVAIEGIQSIQRQGKEPFEKRRLMLDATRFDGLTGERGYEKRIIFEFSGKNVHVPDGFNVGDIAEVFFDVESYQGTKKDGTTDWFTSVRGYKMQKIEAQNNAPQGGMQAAANNPFPPQAPAAGSAPIPPAQPSGTNTSDAPF</sequence>
<dbReference type="RefSeq" id="WP_118141516.1">
    <property type="nucleotide sequence ID" value="NZ_JAQEAK010000013.1"/>
</dbReference>
<comment type="caution">
    <text evidence="4">The sequence shown here is derived from an EMBL/GenBank/DDBJ whole genome shotgun (WGS) entry which is preliminary data.</text>
</comment>
<evidence type="ECO:0000313" key="4">
    <source>
        <dbReference type="EMBL" id="RHH85193.1"/>
    </source>
</evidence>
<protein>
    <submittedName>
        <fullName evidence="4">DUF3127 domain-containing protein</fullName>
    </submittedName>
</protein>
<feature type="region of interest" description="Disordered" evidence="1">
    <location>
        <begin position="104"/>
        <end position="150"/>
    </location>
</feature>
<evidence type="ECO:0000313" key="7">
    <source>
        <dbReference type="Proteomes" id="UP000286077"/>
    </source>
</evidence>
<dbReference type="Pfam" id="PF11325">
    <property type="entry name" value="DUF3127"/>
    <property type="match status" value="1"/>
</dbReference>
<dbReference type="InterPro" id="IPR021474">
    <property type="entry name" value="DUF3127"/>
</dbReference>
<evidence type="ECO:0000313" key="5">
    <source>
        <dbReference type="Proteomes" id="UP000284548"/>
    </source>
</evidence>
<evidence type="ECO:0000256" key="1">
    <source>
        <dbReference type="SAM" id="MobiDB-lite"/>
    </source>
</evidence>
<reference evidence="5 6" key="1">
    <citation type="submission" date="2018-08" db="EMBL/GenBank/DDBJ databases">
        <title>A genome reference for cultivated species of the human gut microbiota.</title>
        <authorList>
            <person name="Zou Y."/>
            <person name="Xue W."/>
            <person name="Luo G."/>
        </authorList>
    </citation>
    <scope>NUCLEOTIDE SEQUENCE [LARGE SCALE GENOMIC DNA]</scope>
    <source>
        <strain evidence="2 7">AF11-14</strain>
        <strain evidence="4 5">AM16-54</strain>
        <strain evidence="3 6">AM42-23AC</strain>
    </source>
</reference>
<evidence type="ECO:0000313" key="2">
    <source>
        <dbReference type="EMBL" id="RGW64987.1"/>
    </source>
</evidence>
<evidence type="ECO:0000313" key="3">
    <source>
        <dbReference type="EMBL" id="RHA86830.1"/>
    </source>
</evidence>
<dbReference type="EMBL" id="QSFW01000014">
    <property type="protein sequence ID" value="RHA86830.1"/>
    <property type="molecule type" value="Genomic_DNA"/>
</dbReference>
<dbReference type="AlphaFoldDB" id="A0A3R6AQC9"/>